<keyword evidence="4" id="KW-0238">DNA-binding</keyword>
<dbReference type="OrthoDB" id="3145928at2759"/>
<evidence type="ECO:0000256" key="4">
    <source>
        <dbReference type="ARBA" id="ARBA00023125"/>
    </source>
</evidence>
<accession>A0A8K0NF77</accession>
<evidence type="ECO:0000256" key="2">
    <source>
        <dbReference type="ARBA" id="ARBA00022833"/>
    </source>
</evidence>
<evidence type="ECO:0000256" key="5">
    <source>
        <dbReference type="ARBA" id="ARBA00023163"/>
    </source>
</evidence>
<reference evidence="8" key="1">
    <citation type="journal article" date="2020" name="bioRxiv">
        <title>Whole genome comparisons of ergot fungi reveals the divergence and evolution of species within the genus Claviceps are the result of varying mechanisms driving genome evolution and host range expansion.</title>
        <authorList>
            <person name="Wyka S.A."/>
            <person name="Mondo S.J."/>
            <person name="Liu M."/>
            <person name="Dettman J."/>
            <person name="Nalam V."/>
            <person name="Broders K.D."/>
        </authorList>
    </citation>
    <scope>NUCLEOTIDE SEQUENCE</scope>
    <source>
        <strain evidence="8">CCC 489</strain>
    </source>
</reference>
<evidence type="ECO:0000256" key="6">
    <source>
        <dbReference type="ARBA" id="ARBA00023242"/>
    </source>
</evidence>
<evidence type="ECO:0000256" key="3">
    <source>
        <dbReference type="ARBA" id="ARBA00023015"/>
    </source>
</evidence>
<feature type="region of interest" description="Disordered" evidence="7">
    <location>
        <begin position="1"/>
        <end position="30"/>
    </location>
</feature>
<keyword evidence="6" id="KW-0539">Nucleus</keyword>
<gene>
    <name evidence="8" type="ORF">E4U42_005995</name>
</gene>
<organism evidence="8 9">
    <name type="scientific">Claviceps africana</name>
    <dbReference type="NCBI Taxonomy" id="83212"/>
    <lineage>
        <taxon>Eukaryota</taxon>
        <taxon>Fungi</taxon>
        <taxon>Dikarya</taxon>
        <taxon>Ascomycota</taxon>
        <taxon>Pezizomycotina</taxon>
        <taxon>Sordariomycetes</taxon>
        <taxon>Hypocreomycetidae</taxon>
        <taxon>Hypocreales</taxon>
        <taxon>Clavicipitaceae</taxon>
        <taxon>Claviceps</taxon>
    </lineage>
</organism>
<dbReference type="Proteomes" id="UP000811619">
    <property type="component" value="Unassembled WGS sequence"/>
</dbReference>
<keyword evidence="1" id="KW-0479">Metal-binding</keyword>
<proteinExistence type="predicted"/>
<evidence type="ECO:0000313" key="9">
    <source>
        <dbReference type="Proteomes" id="UP000811619"/>
    </source>
</evidence>
<sequence length="481" mass="55588">MAVLSCQLQQQQDAAAGTRSSPPKAERKKRWAAKVKTGCATCRHLTARESASRSPSLEPSNLPAFPVYVHSSRQEEQMFHILCSEATSGVDGGLDRRFWTIVVPKATRTYPAIWHASASLTAMYKRIKNGGESLAENRQLYQFSLAQYNKSIQKLLSINPKQAEPSYHEQETLLLASILFTGICNLQGDQEKARVHIDKGVQLFNHWRFWEHSAKSSRVDGALATKSLVALFNRFELQSSFSTPPKPYWQTMSFERRQPHSDLTCETELYYQQQHILNNLIKLYRSQVYYHIKEMAHLVTEPRLPWRYQYRRWKARFQELQDMDHRAKLIMQIYAHTIEVILFADAAAAELVWDRYTYSFQRVFAQTKELFELETNANVRNQRTITLFAFSPAPCHPCLGIGALCRDGTLRRKSIDLLKRWPMRDGMVNYKIAAASLTAIMLYEESHGKRENPCRQCEETPVTRICGSHRVIYRDLEQSLT</sequence>
<dbReference type="GO" id="GO:0003677">
    <property type="term" value="F:DNA binding"/>
    <property type="evidence" value="ECO:0007669"/>
    <property type="project" value="UniProtKB-KW"/>
</dbReference>
<keyword evidence="9" id="KW-1185">Reference proteome</keyword>
<dbReference type="PANTHER" id="PTHR36206">
    <property type="entry name" value="ASPERCRYPTIN BIOSYNTHESIS CLUSTER-SPECIFIC TRANSCRIPTION REGULATOR ATNN-RELATED"/>
    <property type="match status" value="1"/>
</dbReference>
<evidence type="ECO:0000256" key="1">
    <source>
        <dbReference type="ARBA" id="ARBA00022723"/>
    </source>
</evidence>
<dbReference type="EMBL" id="SRPY01000581">
    <property type="protein sequence ID" value="KAG5921068.1"/>
    <property type="molecule type" value="Genomic_DNA"/>
</dbReference>
<protein>
    <submittedName>
        <fullName evidence="8">Uncharacterized protein</fullName>
    </submittedName>
</protein>
<dbReference type="InterPro" id="IPR052360">
    <property type="entry name" value="Transcr_Regulatory_Proteins"/>
</dbReference>
<comment type="caution">
    <text evidence="8">The sequence shown here is derived from an EMBL/GenBank/DDBJ whole genome shotgun (WGS) entry which is preliminary data.</text>
</comment>
<keyword evidence="5" id="KW-0804">Transcription</keyword>
<evidence type="ECO:0000256" key="7">
    <source>
        <dbReference type="SAM" id="MobiDB-lite"/>
    </source>
</evidence>
<keyword evidence="2" id="KW-0862">Zinc</keyword>
<dbReference type="GO" id="GO:0046872">
    <property type="term" value="F:metal ion binding"/>
    <property type="evidence" value="ECO:0007669"/>
    <property type="project" value="UniProtKB-KW"/>
</dbReference>
<keyword evidence="3" id="KW-0805">Transcription regulation</keyword>
<feature type="compositionally biased region" description="Polar residues" evidence="7">
    <location>
        <begin position="1"/>
        <end position="21"/>
    </location>
</feature>
<evidence type="ECO:0000313" key="8">
    <source>
        <dbReference type="EMBL" id="KAG5921068.1"/>
    </source>
</evidence>
<dbReference type="PANTHER" id="PTHR36206:SF4">
    <property type="entry name" value="HYPOTHETICAL CONSERVED PROTEIN (EUROFUNG)-RELATED"/>
    <property type="match status" value="1"/>
</dbReference>
<dbReference type="AlphaFoldDB" id="A0A8K0NF77"/>
<name>A0A8K0NF77_9HYPO</name>